<evidence type="ECO:0000256" key="8">
    <source>
        <dbReference type="ARBA" id="ARBA00022801"/>
    </source>
</evidence>
<evidence type="ECO:0000256" key="6">
    <source>
        <dbReference type="ARBA" id="ARBA00022664"/>
    </source>
</evidence>
<dbReference type="OrthoDB" id="372487at2759"/>
<dbReference type="FunFam" id="3.40.50.12390:FF:000005">
    <property type="entry name" value="5'-3' exoribonuclease 2"/>
    <property type="match status" value="1"/>
</dbReference>
<evidence type="ECO:0000256" key="9">
    <source>
        <dbReference type="ARBA" id="ARBA00022839"/>
    </source>
</evidence>
<evidence type="ECO:0000256" key="13">
    <source>
        <dbReference type="SAM" id="MobiDB-lite"/>
    </source>
</evidence>
<evidence type="ECO:0000256" key="4">
    <source>
        <dbReference type="ARBA" id="ARBA00022472"/>
    </source>
</evidence>
<dbReference type="Pfam" id="PF03159">
    <property type="entry name" value="XRN_N"/>
    <property type="match status" value="1"/>
</dbReference>
<sequence length="1761" mass="198147">VTMSSFQYSPSSWLIQIAYYDYIGPLPSLTFASSFDASVSANYYPVQSYEVVPLDSNVYGFPYLTNPPGVVIYPNWYKYPDGKNDSYFNYKFDFNGTSNTDSKTFCDICQGYLAGFCYFDLNCFALYNVYQEAVVNTIKGLNPNTSIGEAIDISSTIPNSVPMYASTAPSSKLPFALYYSCISFYQCPLIASDSPKKAILSTTNEVHVVNVRNTSAIFDATISYPAFNVSMAVSNNKTMLNMSLQTQWNASLEPSVDFNCDAYSCYYIFTFPNLVVPIPLPVVSTNGSTTATATRVQQATQSLVIQPANQSSTNRQNANTAYLFLMLVLATQDAIRLSIVGSPQQQLDLISITTTSKSLGLLILWAIFANQTFNSIRLYNVAIKCLVSNSCPVAPDLSLTANLQTVLSNHITVPRINSQNYNLKINAPGSTNVTLQVTLLNQIVNIPNVLNTSDMYNIANQIQTILPDGNVYVYQYYINSTQWGLQFYYNNYIGSMPVVIPLGFSYNTEQSYWWNPNFAYQLIAGGDDAYGFPYYSSYASTYWGTTASLSMNQIQNGCRTCQFKMHQCTSDSICAEVSSCIANATLPSFTQLLSQPLQSSVEYTKVFQDCTNNFAVYNWQKFADALSCYGAFDCPILSSSSPSTGLRMVIPYSSAASQKIQLGLNNTNFQVNIHFSTSNMYLGYLAGISPSNSSAQLANAVNLLFTNVANVSVTSWRDTATWYIGLTYENYYAPLPWVWIQGYDNYTRYDQISRKFASVQRREEREEMGVPAFYRWVSEKYPKTVVYAKEEQPHKIEGRLRFNLIDINGENPNGMEFDNLYIDMNGIIHPCSHPEHGEQPKTEEEMYIRLMDYVDRLVACVRPRRLLYMAIDGVAPRAKMNQQRSRRFRSAQDAKERLEIEEEAREYMKLMGHEIPPKTTPWDSNVITPGTKFMAKLAKFMRFYVRDRINSCPAWKDIKVLFSDASVPGEGEHKLMGYIRNQRSQPDYDPNIHHVLHGLDADLIMLGLATHEVKFSILREEVIFGKPKFAADRASVKLDANGSFDTEKRKRGEHGEHDSSEVASTLKPFQFLHIFVLREYLKIEFEPVAHTLPFEYDFERIIDDFVFLCFFVGNDFLPHLPCLDIREGALDYLLLVYAKFLPSLGGYLTNPGGDIDLSRVDVILAEIGSLEDTIFQRRMAKEREKAMRQAQTLTYYQREKIQAAAGRDDAVSVKRQKGPDGKIIEPTTTPTPKDPYSNLKPAEAIRKRIKEKEDAKIEKYKQEIEDVVKLGEPGWKTRYYEDKLKAHDIAVGGGRELVYKTYIEGLCWVMKYYYTGCASWQWFYPFHYAPFASDLKNIDQYSVEFDEGQPFCPFEQLMGVFPADSKHAIPKPYQWLMTDPESPIIDFYPTEIPLDPNGKHLPWLWIALLPFIDEKRLLEAMAPINAKLTDAEKKRNARYGTELIFFHSSIEQPLPTPENSVTQLVVSSFQMSGSIGYHEPSDFPEGCTVPSPEKAKVELMDLVNNKCLSFEFIAPPKKPHLSKILPGAIEAEPFLVAQEDRYISVPRLARGAISIVDMAGATPTAVRTRNGVSRQFQPAPGQQGWGTPTHNNILYQPKNNQPGQGPFNSRGTGFGSGFRHEAPGGGYGNNNNYQDRSRSNRPYSHADNRGGGYNQGGQRGGYNGGRPNDYQRPERSYNQSGYGGPPSQGSGFGPRQPSSAGSGFDPRPTNTGFGPRPSAPPTVGAPPNMDALKMGLRNMHAQRGTFDKSRQSSYPNQRYDR</sequence>
<evidence type="ECO:0000259" key="15">
    <source>
        <dbReference type="Pfam" id="PF17846"/>
    </source>
</evidence>
<keyword evidence="10" id="KW-0805">Transcription regulation</keyword>
<dbReference type="InterPro" id="IPR027073">
    <property type="entry name" value="5_3_exoribonuclease"/>
</dbReference>
<dbReference type="GO" id="GO:0003723">
    <property type="term" value="F:RNA binding"/>
    <property type="evidence" value="ECO:0007669"/>
    <property type="project" value="TreeGrafter"/>
</dbReference>
<dbReference type="GO" id="GO:0006397">
    <property type="term" value="P:mRNA processing"/>
    <property type="evidence" value="ECO:0007669"/>
    <property type="project" value="UniProtKB-KW"/>
</dbReference>
<evidence type="ECO:0000256" key="1">
    <source>
        <dbReference type="ARBA" id="ARBA00004123"/>
    </source>
</evidence>
<dbReference type="CDD" id="cd18673">
    <property type="entry name" value="PIN_XRN1-2-like"/>
    <property type="match status" value="1"/>
</dbReference>
<feature type="region of interest" description="Disordered" evidence="13">
    <location>
        <begin position="1574"/>
        <end position="1761"/>
    </location>
</feature>
<comment type="caution">
    <text evidence="16">The sequence shown here is derived from an EMBL/GenBank/DDBJ whole genome shotgun (WGS) entry which is preliminary data.</text>
</comment>
<dbReference type="InterPro" id="IPR004859">
    <property type="entry name" value="Xrn1_N"/>
</dbReference>
<evidence type="ECO:0000259" key="14">
    <source>
        <dbReference type="Pfam" id="PF03159"/>
    </source>
</evidence>
<evidence type="ECO:0000256" key="2">
    <source>
        <dbReference type="ARBA" id="ARBA00006994"/>
    </source>
</evidence>
<keyword evidence="6" id="KW-0507">mRNA processing</keyword>
<dbReference type="Gene3D" id="3.40.50.12390">
    <property type="match status" value="2"/>
</dbReference>
<evidence type="ECO:0000256" key="11">
    <source>
        <dbReference type="ARBA" id="ARBA00023163"/>
    </source>
</evidence>
<feature type="compositionally biased region" description="Polar residues" evidence="13">
    <location>
        <begin position="1585"/>
        <end position="1611"/>
    </location>
</feature>
<keyword evidence="7" id="KW-0540">Nuclease</keyword>
<proteinExistence type="inferred from homology"/>
<comment type="similarity">
    <text evidence="2">Belongs to the 5'-3' exonuclease family. XRN2/RAT1 subfamily.</text>
</comment>
<reference evidence="16 17" key="1">
    <citation type="journal article" date="2014" name="Genome Biol. Evol.">
        <title>The secreted proteins of Achlya hypogyna and Thraustotheca clavata identify the ancestral oomycete secretome and reveal gene acquisitions by horizontal gene transfer.</title>
        <authorList>
            <person name="Misner I."/>
            <person name="Blouin N."/>
            <person name="Leonard G."/>
            <person name="Richards T.A."/>
            <person name="Lane C.E."/>
        </authorList>
    </citation>
    <scope>NUCLEOTIDE SEQUENCE [LARGE SCALE GENOMIC DNA]</scope>
    <source>
        <strain evidence="16 17">ATCC 34112</strain>
    </source>
</reference>
<accession>A0A1W0A9W7</accession>
<evidence type="ECO:0000256" key="7">
    <source>
        <dbReference type="ARBA" id="ARBA00022722"/>
    </source>
</evidence>
<organism evidence="16 17">
    <name type="scientific">Thraustotheca clavata</name>
    <dbReference type="NCBI Taxonomy" id="74557"/>
    <lineage>
        <taxon>Eukaryota</taxon>
        <taxon>Sar</taxon>
        <taxon>Stramenopiles</taxon>
        <taxon>Oomycota</taxon>
        <taxon>Saprolegniomycetes</taxon>
        <taxon>Saprolegniales</taxon>
        <taxon>Achlyaceae</taxon>
        <taxon>Thraustotheca</taxon>
    </lineage>
</organism>
<dbReference type="GO" id="GO:0006364">
    <property type="term" value="P:rRNA processing"/>
    <property type="evidence" value="ECO:0007669"/>
    <property type="project" value="UniProtKB-KW"/>
</dbReference>
<feature type="region of interest" description="Disordered" evidence="13">
    <location>
        <begin position="1215"/>
        <end position="1238"/>
    </location>
</feature>
<protein>
    <recommendedName>
        <fullName evidence="3">5'-3' exoribonuclease 2</fullName>
    </recommendedName>
</protein>
<feature type="domain" description="Xrn1 N-terminal" evidence="14">
    <location>
        <begin position="768"/>
        <end position="1021"/>
    </location>
</feature>
<evidence type="ECO:0000256" key="5">
    <source>
        <dbReference type="ARBA" id="ARBA00022552"/>
    </source>
</evidence>
<keyword evidence="4" id="KW-0806">Transcription termination</keyword>
<dbReference type="GO" id="GO:0005634">
    <property type="term" value="C:nucleus"/>
    <property type="evidence" value="ECO:0007669"/>
    <property type="project" value="UniProtKB-SubCell"/>
</dbReference>
<dbReference type="GO" id="GO:0004534">
    <property type="term" value="F:5'-3' RNA exonuclease activity"/>
    <property type="evidence" value="ECO:0007669"/>
    <property type="project" value="TreeGrafter"/>
</dbReference>
<dbReference type="FunFam" id="3.40.50.12390:FF:000003">
    <property type="entry name" value="5'-3' exoribonuclease"/>
    <property type="match status" value="1"/>
</dbReference>
<keyword evidence="12" id="KW-0539">Nucleus</keyword>
<evidence type="ECO:0000313" key="17">
    <source>
        <dbReference type="Proteomes" id="UP000243217"/>
    </source>
</evidence>
<dbReference type="PANTHER" id="PTHR12341:SF41">
    <property type="entry name" value="5'-3' EXORIBONUCLEASE 2"/>
    <property type="match status" value="1"/>
</dbReference>
<dbReference type="STRING" id="74557.A0A1W0A9W7"/>
<evidence type="ECO:0000313" key="16">
    <source>
        <dbReference type="EMBL" id="OQS07076.1"/>
    </source>
</evidence>
<keyword evidence="5" id="KW-0698">rRNA processing</keyword>
<feature type="non-terminal residue" evidence="16">
    <location>
        <position position="1"/>
    </location>
</feature>
<dbReference type="GO" id="GO:0006353">
    <property type="term" value="P:DNA-templated transcription termination"/>
    <property type="evidence" value="ECO:0007669"/>
    <property type="project" value="UniProtKB-KW"/>
</dbReference>
<dbReference type="EMBL" id="JNBS01000280">
    <property type="protein sequence ID" value="OQS07076.1"/>
    <property type="molecule type" value="Genomic_DNA"/>
</dbReference>
<dbReference type="PANTHER" id="PTHR12341">
    <property type="entry name" value="5'-&gt;3' EXORIBONUCLEASE"/>
    <property type="match status" value="1"/>
</dbReference>
<feature type="domain" description="Xrn1 helical" evidence="15">
    <location>
        <begin position="1096"/>
        <end position="1538"/>
    </location>
</feature>
<keyword evidence="8" id="KW-0378">Hydrolase</keyword>
<feature type="compositionally biased region" description="Polar residues" evidence="13">
    <location>
        <begin position="1751"/>
        <end position="1761"/>
    </location>
</feature>
<gene>
    <name evidence="16" type="ORF">THRCLA_00915</name>
</gene>
<dbReference type="GO" id="GO:0000956">
    <property type="term" value="P:nuclear-transcribed mRNA catabolic process"/>
    <property type="evidence" value="ECO:0007669"/>
    <property type="project" value="TreeGrafter"/>
</dbReference>
<dbReference type="Gene3D" id="1.25.40.1050">
    <property type="match status" value="1"/>
</dbReference>
<dbReference type="Proteomes" id="UP000243217">
    <property type="component" value="Unassembled WGS sequence"/>
</dbReference>
<evidence type="ECO:0000256" key="12">
    <source>
        <dbReference type="ARBA" id="ARBA00023242"/>
    </source>
</evidence>
<comment type="subcellular location">
    <subcellularLocation>
        <location evidence="1">Nucleus</location>
    </subcellularLocation>
</comment>
<feature type="compositionally biased region" description="Gly residues" evidence="13">
    <location>
        <begin position="1681"/>
        <end position="1692"/>
    </location>
</feature>
<evidence type="ECO:0000256" key="10">
    <source>
        <dbReference type="ARBA" id="ARBA00023015"/>
    </source>
</evidence>
<dbReference type="Pfam" id="PF17846">
    <property type="entry name" value="XRN_M"/>
    <property type="match status" value="1"/>
</dbReference>
<keyword evidence="11" id="KW-0804">Transcription</keyword>
<keyword evidence="9" id="KW-0269">Exonuclease</keyword>
<name>A0A1W0A9W7_9STRA</name>
<keyword evidence="17" id="KW-1185">Reference proteome</keyword>
<dbReference type="InterPro" id="IPR041412">
    <property type="entry name" value="Xrn1_helical"/>
</dbReference>
<feature type="compositionally biased region" description="Gly residues" evidence="13">
    <location>
        <begin position="1649"/>
        <end position="1664"/>
    </location>
</feature>
<evidence type="ECO:0000256" key="3">
    <source>
        <dbReference type="ARBA" id="ARBA00013845"/>
    </source>
</evidence>